<dbReference type="Proteomes" id="UP000231637">
    <property type="component" value="Chromosome"/>
</dbReference>
<proteinExistence type="predicted"/>
<evidence type="ECO:0000313" key="1">
    <source>
        <dbReference type="EMBL" id="ATX81699.1"/>
    </source>
</evidence>
<dbReference type="EMBL" id="CP018800">
    <property type="protein sequence ID" value="ATX81699.1"/>
    <property type="molecule type" value="Genomic_DNA"/>
</dbReference>
<reference evidence="1 2" key="1">
    <citation type="submission" date="2016-12" db="EMBL/GenBank/DDBJ databases">
        <title>Isolation and genomic insights into novel planktonic Zetaproteobacteria from stratified waters of the Chesapeake Bay.</title>
        <authorList>
            <person name="McAllister S.M."/>
            <person name="Kato S."/>
            <person name="Chan C.S."/>
            <person name="Chiu B.K."/>
            <person name="Field E.K."/>
        </authorList>
    </citation>
    <scope>NUCLEOTIDE SEQUENCE [LARGE SCALE GENOMIC DNA]</scope>
    <source>
        <strain evidence="1 2">CP-8</strain>
    </source>
</reference>
<keyword evidence="2" id="KW-1185">Reference proteome</keyword>
<dbReference type="OrthoDB" id="9867006at2"/>
<dbReference type="RefSeq" id="WP_100265128.1">
    <property type="nucleotide sequence ID" value="NZ_CP018800.1"/>
</dbReference>
<protein>
    <recommendedName>
        <fullName evidence="3">AP2 domain-containing protein</fullName>
    </recommendedName>
</protein>
<sequence>MVFIKDQQENKDCHYQAHVWFSNHSHQCGCFGTKKAAEQWAYWLQKKIVTGDLFKATRGTKTL</sequence>
<dbReference type="KEGG" id="mfn:Ga0123462_0829"/>
<gene>
    <name evidence="1" type="ORF">Ga0123462_0829</name>
</gene>
<organism evidence="1 2">
    <name type="scientific">Mariprofundus ferrinatatus</name>
    <dbReference type="NCBI Taxonomy" id="1921087"/>
    <lineage>
        <taxon>Bacteria</taxon>
        <taxon>Pseudomonadati</taxon>
        <taxon>Pseudomonadota</taxon>
        <taxon>Candidatius Mariprofundia</taxon>
        <taxon>Mariprofundales</taxon>
        <taxon>Mariprofundaceae</taxon>
        <taxon>Mariprofundus</taxon>
    </lineage>
</organism>
<accession>A0A2K8L624</accession>
<name>A0A2K8L624_9PROT</name>
<dbReference type="AlphaFoldDB" id="A0A2K8L624"/>
<evidence type="ECO:0000313" key="2">
    <source>
        <dbReference type="Proteomes" id="UP000231637"/>
    </source>
</evidence>
<evidence type="ECO:0008006" key="3">
    <source>
        <dbReference type="Google" id="ProtNLM"/>
    </source>
</evidence>